<evidence type="ECO:0000256" key="1">
    <source>
        <dbReference type="ARBA" id="ARBA00010699"/>
    </source>
</evidence>
<dbReference type="InterPro" id="IPR041711">
    <property type="entry name" value="Met-tRNA-FMT_N"/>
</dbReference>
<dbReference type="Pfam" id="PF00551">
    <property type="entry name" value="Formyl_trans_N"/>
    <property type="match status" value="1"/>
</dbReference>
<dbReference type="HAMAP" id="MF_00182">
    <property type="entry name" value="Formyl_trans"/>
    <property type="match status" value="1"/>
</dbReference>
<gene>
    <name evidence="5" type="primary">fmt</name>
    <name evidence="8" type="ORF">SE15_11315</name>
</gene>
<comment type="function">
    <text evidence="5">Attaches a formyl group to the free amino group of methionyl-tRNA(fMet). The formyl group appears to play a dual role in the initiator identity of N-formylmethionyl-tRNA by promoting its recognition by IF2 and preventing the misappropriation of this tRNA by the elongation apparatus.</text>
</comment>
<keyword evidence="3 5" id="KW-0808">Transferase</keyword>
<keyword evidence="4 5" id="KW-0648">Protein biosynthesis</keyword>
<comment type="caution">
    <text evidence="8">The sequence shown here is derived from an EMBL/GenBank/DDBJ whole genome shotgun (WGS) entry which is preliminary data.</text>
</comment>
<comment type="similarity">
    <text evidence="1 5">Belongs to the Fmt family.</text>
</comment>
<feature type="domain" description="Formyl transferase C-terminal" evidence="7">
    <location>
        <begin position="206"/>
        <end position="300"/>
    </location>
</feature>
<dbReference type="OrthoDB" id="9802815at2"/>
<evidence type="ECO:0000256" key="4">
    <source>
        <dbReference type="ARBA" id="ARBA00022917"/>
    </source>
</evidence>
<name>A0A0N8GQ45_9CHLR</name>
<proteinExistence type="inferred from homology"/>
<evidence type="ECO:0000313" key="9">
    <source>
        <dbReference type="Proteomes" id="UP000050544"/>
    </source>
</evidence>
<dbReference type="InterPro" id="IPR036477">
    <property type="entry name" value="Formyl_transf_N_sf"/>
</dbReference>
<organism evidence="8 9">
    <name type="scientific">Thermanaerothrix daxensis</name>
    <dbReference type="NCBI Taxonomy" id="869279"/>
    <lineage>
        <taxon>Bacteria</taxon>
        <taxon>Bacillati</taxon>
        <taxon>Chloroflexota</taxon>
        <taxon>Anaerolineae</taxon>
        <taxon>Anaerolineales</taxon>
        <taxon>Anaerolineaceae</taxon>
        <taxon>Thermanaerothrix</taxon>
    </lineage>
</organism>
<dbReference type="InterPro" id="IPR005793">
    <property type="entry name" value="Formyl_trans_C"/>
</dbReference>
<keyword evidence="9" id="KW-1185">Reference proteome</keyword>
<dbReference type="GO" id="GO:0005829">
    <property type="term" value="C:cytosol"/>
    <property type="evidence" value="ECO:0007669"/>
    <property type="project" value="TreeGrafter"/>
</dbReference>
<dbReference type="InterPro" id="IPR044135">
    <property type="entry name" value="Met-tRNA-FMT_C"/>
</dbReference>
<dbReference type="Gene3D" id="3.40.50.12230">
    <property type="match status" value="1"/>
</dbReference>
<dbReference type="InterPro" id="IPR005794">
    <property type="entry name" value="Fmt"/>
</dbReference>
<protein>
    <recommendedName>
        <fullName evidence="2 5">Methionyl-tRNA formyltransferase</fullName>
        <ecNumber evidence="2 5">2.1.2.9</ecNumber>
    </recommendedName>
</protein>
<dbReference type="PROSITE" id="PS00373">
    <property type="entry name" value="GART"/>
    <property type="match status" value="1"/>
</dbReference>
<dbReference type="CDD" id="cd08704">
    <property type="entry name" value="Met_tRNA_FMT_C"/>
    <property type="match status" value="1"/>
</dbReference>
<dbReference type="EC" id="2.1.2.9" evidence="2 5"/>
<dbReference type="InterPro" id="IPR001555">
    <property type="entry name" value="GART_AS"/>
</dbReference>
<dbReference type="RefSeq" id="WP_054522206.1">
    <property type="nucleotide sequence ID" value="NZ_LGKO01000005.1"/>
</dbReference>
<dbReference type="PATRIC" id="fig|869279.4.peg.1885"/>
<accession>A0A0N8GQ45</accession>
<dbReference type="PANTHER" id="PTHR11138">
    <property type="entry name" value="METHIONYL-TRNA FORMYLTRANSFERASE"/>
    <property type="match status" value="1"/>
</dbReference>
<evidence type="ECO:0000256" key="3">
    <source>
        <dbReference type="ARBA" id="ARBA00022679"/>
    </source>
</evidence>
<dbReference type="NCBIfam" id="TIGR00460">
    <property type="entry name" value="fmt"/>
    <property type="match status" value="1"/>
</dbReference>
<comment type="catalytic activity">
    <reaction evidence="5">
        <text>L-methionyl-tRNA(fMet) + (6R)-10-formyltetrahydrofolate = N-formyl-L-methionyl-tRNA(fMet) + (6S)-5,6,7,8-tetrahydrofolate + H(+)</text>
        <dbReference type="Rhea" id="RHEA:24380"/>
        <dbReference type="Rhea" id="RHEA-COMP:9952"/>
        <dbReference type="Rhea" id="RHEA-COMP:9953"/>
        <dbReference type="ChEBI" id="CHEBI:15378"/>
        <dbReference type="ChEBI" id="CHEBI:57453"/>
        <dbReference type="ChEBI" id="CHEBI:78530"/>
        <dbReference type="ChEBI" id="CHEBI:78844"/>
        <dbReference type="ChEBI" id="CHEBI:195366"/>
        <dbReference type="EC" id="2.1.2.9"/>
    </reaction>
</comment>
<dbReference type="Proteomes" id="UP000050544">
    <property type="component" value="Unassembled WGS sequence"/>
</dbReference>
<sequence>MEALRIVFMGSPEFALPTLRELAAHYSVVGVVTQPDRPAGRGQKLTPPPVKVLAQSLGLPVIQPERLRQPEALAQLQAWQPDLIVVAAFGQILRQNVLELPPYGCVNVHASLLPRWRGAAPIQAALLHGDAETGVTIMKMDAGVDTGPILSQRREPIREDDNAETLSQRLAELGAQLLIETLPDYLAGRLVPQPQDERMATYAPMLKKEDGRLDWQQPAEVLVRKVRAFTPWPGAFLEFRGAPLKVLRAHKVDTLALQPGQRGVLEGRPAIGTVAGSLVLDEVQPAGKRSMAGADFLRGARDWTNGET</sequence>
<dbReference type="PANTHER" id="PTHR11138:SF5">
    <property type="entry name" value="METHIONYL-TRNA FORMYLTRANSFERASE, MITOCHONDRIAL"/>
    <property type="match status" value="1"/>
</dbReference>
<evidence type="ECO:0000256" key="2">
    <source>
        <dbReference type="ARBA" id="ARBA00012261"/>
    </source>
</evidence>
<dbReference type="CDD" id="cd08646">
    <property type="entry name" value="FMT_core_Met-tRNA-FMT_N"/>
    <property type="match status" value="1"/>
</dbReference>
<dbReference type="SUPFAM" id="SSF53328">
    <property type="entry name" value="Formyltransferase"/>
    <property type="match status" value="1"/>
</dbReference>
<dbReference type="Pfam" id="PF02911">
    <property type="entry name" value="Formyl_trans_C"/>
    <property type="match status" value="1"/>
</dbReference>
<dbReference type="FunFam" id="3.40.50.12230:FF:000001">
    <property type="entry name" value="Methionyl-tRNA formyltransferase"/>
    <property type="match status" value="1"/>
</dbReference>
<reference evidence="8 9" key="1">
    <citation type="submission" date="2015-07" db="EMBL/GenBank/DDBJ databases">
        <title>Whole genome sequence of Thermanaerothrix daxensis DSM 23592.</title>
        <authorList>
            <person name="Hemp J."/>
            <person name="Ward L.M."/>
            <person name="Pace L.A."/>
            <person name="Fischer W.W."/>
        </authorList>
    </citation>
    <scope>NUCLEOTIDE SEQUENCE [LARGE SCALE GENOMIC DNA]</scope>
    <source>
        <strain evidence="8 9">GNS-1</strain>
    </source>
</reference>
<dbReference type="InterPro" id="IPR011034">
    <property type="entry name" value="Formyl_transferase-like_C_sf"/>
</dbReference>
<dbReference type="GO" id="GO:0004479">
    <property type="term" value="F:methionyl-tRNA formyltransferase activity"/>
    <property type="evidence" value="ECO:0007669"/>
    <property type="project" value="UniProtKB-UniRule"/>
</dbReference>
<feature type="binding site" evidence="5">
    <location>
        <begin position="111"/>
        <end position="114"/>
    </location>
    <ligand>
        <name>(6S)-5,6,7,8-tetrahydrofolate</name>
        <dbReference type="ChEBI" id="CHEBI:57453"/>
    </ligand>
</feature>
<dbReference type="EMBL" id="LGKO01000005">
    <property type="protein sequence ID" value="KPL82674.1"/>
    <property type="molecule type" value="Genomic_DNA"/>
</dbReference>
<feature type="domain" description="Formyl transferase N-terminal" evidence="6">
    <location>
        <begin position="14"/>
        <end position="182"/>
    </location>
</feature>
<dbReference type="InterPro" id="IPR002376">
    <property type="entry name" value="Formyl_transf_N"/>
</dbReference>
<evidence type="ECO:0000313" key="8">
    <source>
        <dbReference type="EMBL" id="KPL82674.1"/>
    </source>
</evidence>
<evidence type="ECO:0000259" key="6">
    <source>
        <dbReference type="Pfam" id="PF00551"/>
    </source>
</evidence>
<evidence type="ECO:0000259" key="7">
    <source>
        <dbReference type="Pfam" id="PF02911"/>
    </source>
</evidence>
<dbReference type="SUPFAM" id="SSF50486">
    <property type="entry name" value="FMT C-terminal domain-like"/>
    <property type="match status" value="1"/>
</dbReference>
<dbReference type="STRING" id="869279.SE15_11315"/>
<evidence type="ECO:0000256" key="5">
    <source>
        <dbReference type="HAMAP-Rule" id="MF_00182"/>
    </source>
</evidence>
<dbReference type="AlphaFoldDB" id="A0A0N8GQ45"/>